<dbReference type="PANTHER" id="PTHR48094:SF12">
    <property type="entry name" value="PARKINSON DISEASE PROTEIN 7 HOMOLOG"/>
    <property type="match status" value="1"/>
</dbReference>
<dbReference type="InterPro" id="IPR050325">
    <property type="entry name" value="Prot/Nucl_acid_deglycase"/>
</dbReference>
<gene>
    <name evidence="2" type="ORF">ABHF33_13855</name>
</gene>
<dbReference type="CDD" id="cd03135">
    <property type="entry name" value="GATase1_DJ-1"/>
    <property type="match status" value="1"/>
</dbReference>
<organism evidence="2">
    <name type="scientific">Chitinibacter mangrovi</name>
    <dbReference type="NCBI Taxonomy" id="3153927"/>
    <lineage>
        <taxon>Bacteria</taxon>
        <taxon>Pseudomonadati</taxon>
        <taxon>Pseudomonadota</taxon>
        <taxon>Betaproteobacteria</taxon>
        <taxon>Neisseriales</taxon>
        <taxon>Chitinibacteraceae</taxon>
        <taxon>Chitinibacter</taxon>
    </lineage>
</organism>
<name>A0AAU7F8T4_9NEIS</name>
<reference evidence="2" key="1">
    <citation type="submission" date="2024-05" db="EMBL/GenBank/DDBJ databases">
        <authorList>
            <person name="Yang L."/>
            <person name="Pan L."/>
        </authorList>
    </citation>
    <scope>NUCLEOTIDE SEQUENCE</scope>
    <source>
        <strain evidence="2">FCG-7</strain>
    </source>
</reference>
<protein>
    <submittedName>
        <fullName evidence="2">DJ-1/PfpI family protein</fullName>
    </submittedName>
</protein>
<feature type="domain" description="DJ-1/PfpI" evidence="1">
    <location>
        <begin position="2"/>
        <end position="185"/>
    </location>
</feature>
<evidence type="ECO:0000259" key="1">
    <source>
        <dbReference type="Pfam" id="PF01965"/>
    </source>
</evidence>
<dbReference type="EMBL" id="CP157355">
    <property type="protein sequence ID" value="XBM00133.1"/>
    <property type="molecule type" value="Genomic_DNA"/>
</dbReference>
<accession>A0AAU7F8T4</accession>
<dbReference type="InterPro" id="IPR002818">
    <property type="entry name" value="DJ-1/PfpI"/>
</dbReference>
<evidence type="ECO:0000313" key="2">
    <source>
        <dbReference type="EMBL" id="XBM00133.1"/>
    </source>
</evidence>
<dbReference type="InterPro" id="IPR029062">
    <property type="entry name" value="Class_I_gatase-like"/>
</dbReference>
<dbReference type="Gene3D" id="3.40.50.880">
    <property type="match status" value="1"/>
</dbReference>
<dbReference type="RefSeq" id="WP_348944498.1">
    <property type="nucleotide sequence ID" value="NZ_CP157355.1"/>
</dbReference>
<dbReference type="GO" id="GO:0005737">
    <property type="term" value="C:cytoplasm"/>
    <property type="evidence" value="ECO:0007669"/>
    <property type="project" value="TreeGrafter"/>
</dbReference>
<dbReference type="Pfam" id="PF01965">
    <property type="entry name" value="DJ-1_PfpI"/>
    <property type="match status" value="1"/>
</dbReference>
<dbReference type="AlphaFoldDB" id="A0AAU7F8T4"/>
<dbReference type="SUPFAM" id="SSF52317">
    <property type="entry name" value="Class I glutamine amidotransferase-like"/>
    <property type="match status" value="1"/>
</dbReference>
<proteinExistence type="predicted"/>
<dbReference type="PANTHER" id="PTHR48094">
    <property type="entry name" value="PROTEIN/NUCLEIC ACID DEGLYCASE DJ-1-RELATED"/>
    <property type="match status" value="1"/>
</dbReference>
<dbReference type="KEGG" id="cmav:ABHF33_13855"/>
<sequence>MTVHVYVAPGFEEVELITIVDVLRRAEIDTRMVSLTTETQIIGSHGIAVQADVPFQNVAAHAPEMMTVNDSLQKRRNVAAHAPEMIILPGGGPGTQAMLAHSELHSRLHAQIAAGKRVAAICAAPMVLAQIGLLHGKQATCFPGCESVLQEHGAQISAFNVVSDGLITTSRGPATAALFALELAAQLGDEASAKQVGRAMLYL</sequence>
<dbReference type="GO" id="GO:1903189">
    <property type="term" value="P:glyoxal metabolic process"/>
    <property type="evidence" value="ECO:0007669"/>
    <property type="project" value="TreeGrafter"/>
</dbReference>